<feature type="site" description="Interaction with DNA" evidence="12">
    <location>
        <position position="52"/>
    </location>
</feature>
<comment type="subunit">
    <text evidence="12">Monomer.</text>
</comment>
<evidence type="ECO:0000256" key="5">
    <source>
        <dbReference type="ARBA" id="ARBA00022737"/>
    </source>
</evidence>
<dbReference type="InterPro" id="IPR003601">
    <property type="entry name" value="Topo_IA_2"/>
</dbReference>
<dbReference type="NCBIfam" id="NF005555">
    <property type="entry name" value="PRK07220.1"/>
    <property type="match status" value="1"/>
</dbReference>
<comment type="similarity">
    <text evidence="3 12">Belongs to the type IA topoisomerase family.</text>
</comment>
<keyword evidence="4" id="KW-0479">Metal-binding</keyword>
<dbReference type="Gene3D" id="1.10.460.10">
    <property type="entry name" value="Topoisomerase I, domain 2"/>
    <property type="match status" value="1"/>
</dbReference>
<dbReference type="PRINTS" id="PR00417">
    <property type="entry name" value="PRTPISMRASEI"/>
</dbReference>
<comment type="catalytic activity">
    <reaction evidence="1 12">
        <text>ATP-independent breakage of single-stranded DNA, followed by passage and rejoining.</text>
        <dbReference type="EC" id="5.6.2.1"/>
    </reaction>
</comment>
<evidence type="ECO:0000259" key="15">
    <source>
        <dbReference type="PROSITE" id="PS52039"/>
    </source>
</evidence>
<dbReference type="SMART" id="SM00493">
    <property type="entry name" value="TOPRIM"/>
    <property type="match status" value="1"/>
</dbReference>
<evidence type="ECO:0000256" key="13">
    <source>
        <dbReference type="SAM" id="MobiDB-lite"/>
    </source>
</evidence>
<dbReference type="PANTHER" id="PTHR11390:SF26">
    <property type="entry name" value="DNA TOPOISOMERASE 1"/>
    <property type="match status" value="1"/>
</dbReference>
<dbReference type="NCBIfam" id="TIGR01057">
    <property type="entry name" value="topA_arch"/>
    <property type="match status" value="1"/>
</dbReference>
<evidence type="ECO:0000313" key="16">
    <source>
        <dbReference type="EMBL" id="GFP26938.1"/>
    </source>
</evidence>
<dbReference type="GO" id="GO:0006265">
    <property type="term" value="P:DNA topological change"/>
    <property type="evidence" value="ECO:0007669"/>
    <property type="project" value="UniProtKB-UniRule"/>
</dbReference>
<evidence type="ECO:0000256" key="8">
    <source>
        <dbReference type="ARBA" id="ARBA00022842"/>
    </source>
</evidence>
<evidence type="ECO:0000256" key="9">
    <source>
        <dbReference type="ARBA" id="ARBA00023029"/>
    </source>
</evidence>
<evidence type="ECO:0000256" key="6">
    <source>
        <dbReference type="ARBA" id="ARBA00022771"/>
    </source>
</evidence>
<dbReference type="InterPro" id="IPR005739">
    <property type="entry name" value="TopoI_arch"/>
</dbReference>
<dbReference type="GO" id="GO:0008270">
    <property type="term" value="F:zinc ion binding"/>
    <property type="evidence" value="ECO:0007669"/>
    <property type="project" value="UniProtKB-KW"/>
</dbReference>
<keyword evidence="11 12" id="KW-0413">Isomerase</keyword>
<dbReference type="AlphaFoldDB" id="A0A6V8P399"/>
<dbReference type="PROSITE" id="PS50880">
    <property type="entry name" value="TOPRIM"/>
    <property type="match status" value="1"/>
</dbReference>
<dbReference type="InterPro" id="IPR006171">
    <property type="entry name" value="TOPRIM_dom"/>
</dbReference>
<gene>
    <name evidence="12" type="primary">topA</name>
    <name evidence="16" type="ORF">HKBW3S33_00351</name>
</gene>
<organism evidence="16 17">
    <name type="scientific">Candidatus Hakubella thermalkaliphila</name>
    <dbReference type="NCBI Taxonomy" id="2754717"/>
    <lineage>
        <taxon>Bacteria</taxon>
        <taxon>Bacillati</taxon>
        <taxon>Actinomycetota</taxon>
        <taxon>Actinomycetota incertae sedis</taxon>
        <taxon>Candidatus Hakubellales</taxon>
        <taxon>Candidatus Hakubellaceae</taxon>
        <taxon>Candidatus Hakubella</taxon>
    </lineage>
</organism>
<dbReference type="InterPro" id="IPR003602">
    <property type="entry name" value="Topo_IA_DNA-bd_dom"/>
</dbReference>
<dbReference type="FunFam" id="1.10.290.10:FF:000003">
    <property type="entry name" value="DNA topoisomerase"/>
    <property type="match status" value="1"/>
</dbReference>
<evidence type="ECO:0000256" key="7">
    <source>
        <dbReference type="ARBA" id="ARBA00022833"/>
    </source>
</evidence>
<comment type="caution">
    <text evidence="16">The sequence shown here is derived from an EMBL/GenBank/DDBJ whole genome shotgun (WGS) entry which is preliminary data.</text>
</comment>
<dbReference type="InterPro" id="IPR023405">
    <property type="entry name" value="Topo_IA_core_domain"/>
</dbReference>
<keyword evidence="7" id="KW-0862">Zinc</keyword>
<dbReference type="PANTHER" id="PTHR11390">
    <property type="entry name" value="PROKARYOTIC DNA TOPOISOMERASE"/>
    <property type="match status" value="1"/>
</dbReference>
<dbReference type="Gene3D" id="1.10.290.10">
    <property type="entry name" value="Topoisomerase I, domain 4"/>
    <property type="match status" value="1"/>
</dbReference>
<keyword evidence="10 12" id="KW-0238">DNA-binding</keyword>
<feature type="site" description="Interaction with DNA" evidence="12">
    <location>
        <position position="165"/>
    </location>
</feature>
<dbReference type="SMART" id="SM00437">
    <property type="entry name" value="TOP1Ac"/>
    <property type="match status" value="1"/>
</dbReference>
<dbReference type="InterPro" id="IPR000380">
    <property type="entry name" value="Topo_IA"/>
</dbReference>
<evidence type="ECO:0000256" key="12">
    <source>
        <dbReference type="HAMAP-Rule" id="MF_00952"/>
    </source>
</evidence>
<name>A0A6V8P399_9ACTN</name>
<dbReference type="CDD" id="cd03362">
    <property type="entry name" value="TOPRIM_TopoIA_TopoIII"/>
    <property type="match status" value="1"/>
</dbReference>
<feature type="site" description="Interaction with DNA" evidence="12">
    <location>
        <position position="169"/>
    </location>
</feature>
<dbReference type="Proteomes" id="UP000591948">
    <property type="component" value="Unassembled WGS sequence"/>
</dbReference>
<feature type="domain" description="Toprim" evidence="14">
    <location>
        <begin position="1"/>
        <end position="137"/>
    </location>
</feature>
<dbReference type="GO" id="GO:0003677">
    <property type="term" value="F:DNA binding"/>
    <property type="evidence" value="ECO:0007669"/>
    <property type="project" value="UniProtKB-KW"/>
</dbReference>
<protein>
    <recommendedName>
        <fullName evidence="12">DNA topoisomerase 1</fullName>
        <ecNumber evidence="12">5.6.2.1</ecNumber>
    </recommendedName>
    <alternativeName>
        <fullName evidence="12">DNA topoisomerase I</fullName>
    </alternativeName>
</protein>
<dbReference type="InterPro" id="IPR013497">
    <property type="entry name" value="Topo_IA_cen"/>
</dbReference>
<dbReference type="InterPro" id="IPR028612">
    <property type="entry name" value="Topoisom_1_IA"/>
</dbReference>
<dbReference type="GO" id="GO:0003917">
    <property type="term" value="F:DNA topoisomerase type I (single strand cut, ATP-independent) activity"/>
    <property type="evidence" value="ECO:0007669"/>
    <property type="project" value="UniProtKB-UniRule"/>
</dbReference>
<dbReference type="Gene3D" id="3.40.50.140">
    <property type="match status" value="1"/>
</dbReference>
<feature type="region of interest" description="Interaction with DNA" evidence="12">
    <location>
        <begin position="193"/>
        <end position="198"/>
    </location>
</feature>
<proteinExistence type="inferred from homology"/>
<evidence type="ECO:0000259" key="14">
    <source>
        <dbReference type="PROSITE" id="PS50880"/>
    </source>
</evidence>
<feature type="site" description="Interaction with DNA" evidence="12">
    <location>
        <position position="314"/>
    </location>
</feature>
<keyword evidence="9 12" id="KW-0799">Topoisomerase</keyword>
<dbReference type="PROSITE" id="PS52039">
    <property type="entry name" value="TOPO_IA_2"/>
    <property type="match status" value="1"/>
</dbReference>
<evidence type="ECO:0000256" key="11">
    <source>
        <dbReference type="ARBA" id="ARBA00023235"/>
    </source>
</evidence>
<dbReference type="CDD" id="cd00186">
    <property type="entry name" value="TOP1Ac"/>
    <property type="match status" value="1"/>
</dbReference>
<dbReference type="GO" id="GO:0006310">
    <property type="term" value="P:DNA recombination"/>
    <property type="evidence" value="ECO:0007669"/>
    <property type="project" value="TreeGrafter"/>
</dbReference>
<evidence type="ECO:0000256" key="3">
    <source>
        <dbReference type="ARBA" id="ARBA00009446"/>
    </source>
</evidence>
<evidence type="ECO:0000256" key="4">
    <source>
        <dbReference type="ARBA" id="ARBA00022723"/>
    </source>
</evidence>
<dbReference type="SUPFAM" id="SSF56712">
    <property type="entry name" value="Prokaryotic type I DNA topoisomerase"/>
    <property type="match status" value="1"/>
</dbReference>
<dbReference type="GO" id="GO:0005694">
    <property type="term" value="C:chromosome"/>
    <property type="evidence" value="ECO:0007669"/>
    <property type="project" value="InterPro"/>
</dbReference>
<dbReference type="Pfam" id="PF01396">
    <property type="entry name" value="Zn_ribbon_Top1"/>
    <property type="match status" value="1"/>
</dbReference>
<dbReference type="InterPro" id="IPR034144">
    <property type="entry name" value="TOPRIM_TopoIII"/>
</dbReference>
<feature type="region of interest" description="Disordered" evidence="13">
    <location>
        <begin position="355"/>
        <end position="375"/>
    </location>
</feature>
<evidence type="ECO:0000256" key="1">
    <source>
        <dbReference type="ARBA" id="ARBA00000213"/>
    </source>
</evidence>
<evidence type="ECO:0000313" key="17">
    <source>
        <dbReference type="Proteomes" id="UP000591948"/>
    </source>
</evidence>
<feature type="active site" description="O-(5'-phospho-DNA)-tyrosine intermediate" evidence="12">
    <location>
        <position position="312"/>
    </location>
</feature>
<dbReference type="SMART" id="SM00436">
    <property type="entry name" value="TOP1Bc"/>
    <property type="match status" value="1"/>
</dbReference>
<keyword evidence="8" id="KW-0460">Magnesium</keyword>
<comment type="caution">
    <text evidence="12">Lacks conserved residue(s) required for the propagation of feature annotation.</text>
</comment>
<dbReference type="InterPro" id="IPR013826">
    <property type="entry name" value="Topo_IA_cen_sub3"/>
</dbReference>
<dbReference type="Pfam" id="PF01131">
    <property type="entry name" value="Topoisom_bac"/>
    <property type="match status" value="1"/>
</dbReference>
<dbReference type="InterPro" id="IPR013825">
    <property type="entry name" value="Topo_IA_cen_sub2"/>
</dbReference>
<keyword evidence="5" id="KW-0677">Repeat</keyword>
<dbReference type="Gene3D" id="3.30.65.10">
    <property type="entry name" value="Bacterial Topoisomerase I, domain 1"/>
    <property type="match status" value="1"/>
</dbReference>
<dbReference type="EMBL" id="BLRY01000009">
    <property type="protein sequence ID" value="GFP26938.1"/>
    <property type="molecule type" value="Genomic_DNA"/>
</dbReference>
<dbReference type="Gene3D" id="2.70.20.10">
    <property type="entry name" value="Topoisomerase I, domain 3"/>
    <property type="match status" value="1"/>
</dbReference>
<dbReference type="InterPro" id="IPR013498">
    <property type="entry name" value="Topo_IA_Znf"/>
</dbReference>
<keyword evidence="6" id="KW-0863">Zinc-finger</keyword>
<keyword evidence="17" id="KW-1185">Reference proteome</keyword>
<dbReference type="EC" id="5.6.2.1" evidence="12"/>
<reference evidence="16 17" key="1">
    <citation type="journal article" date="2020" name="Front. Microbiol.">
        <title>Single-cell genomics of novel Actinobacteria with the Wood-Ljungdahl pathway discovered in a serpentinizing system.</title>
        <authorList>
            <person name="Merino N."/>
            <person name="Kawai M."/>
            <person name="Boyd E.S."/>
            <person name="Colman D.R."/>
            <person name="McGlynn S.E."/>
            <person name="Nealson K.H."/>
            <person name="Kurokawa K."/>
            <person name="Hongoh Y."/>
        </authorList>
    </citation>
    <scope>NUCLEOTIDE SEQUENCE [LARGE SCALE GENOMIC DNA]</scope>
    <source>
        <strain evidence="16 17">S33</strain>
    </source>
</reference>
<evidence type="ECO:0000256" key="2">
    <source>
        <dbReference type="ARBA" id="ARBA00001946"/>
    </source>
</evidence>
<dbReference type="RefSeq" id="WP_176233061.1">
    <property type="nucleotide sequence ID" value="NZ_BLRY01000009.1"/>
</dbReference>
<dbReference type="InterPro" id="IPR013824">
    <property type="entry name" value="Topo_IA_cen_sub1"/>
</dbReference>
<feature type="site" description="Interaction with DNA" evidence="12">
    <location>
        <position position="500"/>
    </location>
</feature>
<dbReference type="Pfam" id="PF01751">
    <property type="entry name" value="Toprim"/>
    <property type="match status" value="1"/>
</dbReference>
<evidence type="ECO:0000256" key="10">
    <source>
        <dbReference type="ARBA" id="ARBA00023125"/>
    </source>
</evidence>
<dbReference type="GO" id="GO:0006281">
    <property type="term" value="P:DNA repair"/>
    <property type="evidence" value="ECO:0007669"/>
    <property type="project" value="TreeGrafter"/>
</dbReference>
<accession>A0A6V8P399</accession>
<comment type="function">
    <text evidence="12">Releases the supercoiling and torsional tension of DNA, which is introduced during the DNA replication and transcription, by transiently cleaving and rejoining one strand of the DNA duplex. Introduces a single-strand break via transesterification at a target site in duplex DNA. The scissile phosphodiester is attacked by the catalytic tyrosine of the enzyme, resulting in the formation of a DNA-(5'-phosphotyrosyl)-enzyme intermediate and the expulsion of a 3'-OH DNA strand. The free DNA strand then undergoes passage around the unbroken strand, thus removing DNA supercoils. Finally, in the religation step, the DNA 3'-OH attacks the covalent intermediate to expel the active-site tyrosine and restore the DNA phosphodiester backbone.</text>
</comment>
<dbReference type="HAMAP" id="MF_00952">
    <property type="entry name" value="Topoisom_1_prok"/>
    <property type="match status" value="1"/>
</dbReference>
<comment type="cofactor">
    <cofactor evidence="2">
        <name>Mg(2+)</name>
        <dbReference type="ChEBI" id="CHEBI:18420"/>
    </cofactor>
</comment>
<feature type="domain" description="Topo IA-type catalytic" evidence="15">
    <location>
        <begin position="155"/>
        <end position="566"/>
    </location>
</feature>
<sequence>MKLIVCEKDLAARRIADILSGGTNWEEKSHTIPIYKFSQSGEEFRILGLKGHILQVDYPEEYNNWRKVEPRELIFKQLVKVPINKNVINALKKAARDAHSAIIATDFDREGELIGMDAVGVIREVNPGLEIKRARYSAITRSEIQQTFQNLEEPYEHLAEAGRARQEIDLIWGAVLTRFISLTSTRLWDNFLSVGRVQSPTLVLLVQRELEIRDFKPTPYWQIKVRLKDGGEEFEAFHKTRRFLRKEEAEEVFARLGEEGLVTSIREVERKKAPPAPMNTTVLLSSAAKLGLSPASAMNIAEGLYMRGLISYPRVDNTVFPPSIDIRGVLLTLKASPQFRKMAEELIASKRFVPTRGKKQSTDHPPIYPTDGASKEKLSPQEWKVYELVTRHFLATLAEEALQMTMQVDIDISGEPFYISGSRIVREGWLRYLPYFKSADVILPQLKEGEKVQVLNKEILAKETQPPPRYTQGRLVEKMEELGLGTKSTRHSIIKSLYDRGYVVGNPLVPRETGIAVASTLIKHAQKISSPEMTAELEQDMDRIVEGLHQKDQVVGRSREMLDEIMEVMEKEREEIAADIRNGVREDEVVGKCRTCGKDLRIKRARKSRKRFVGCSGYPQCTEAYPLPQKGKIRSTDEVCPDCGTLRITVINKGRRPWKLCLDPECPTKKELVGSGRKSKRGEN</sequence>